<protein>
    <recommendedName>
        <fullName evidence="5">CCHC-type domain-containing protein</fullName>
    </recommendedName>
</protein>
<name>A0A9P7K8F2_9AGAR</name>
<evidence type="ECO:0008006" key="5">
    <source>
        <dbReference type="Google" id="ProtNLM"/>
    </source>
</evidence>
<dbReference type="AlphaFoldDB" id="A0A9P7K8F2"/>
<keyword evidence="1" id="KW-0507">mRNA processing</keyword>
<evidence type="ECO:0000256" key="1">
    <source>
        <dbReference type="ARBA" id="ARBA00022664"/>
    </source>
</evidence>
<reference evidence="3" key="1">
    <citation type="submission" date="2020-07" db="EMBL/GenBank/DDBJ databases">
        <authorList>
            <person name="Nieuwenhuis M."/>
            <person name="Van De Peppel L.J.J."/>
        </authorList>
    </citation>
    <scope>NUCLEOTIDE SEQUENCE</scope>
    <source>
        <strain evidence="3">AP01</strain>
        <tissue evidence="3">Mycelium</tissue>
    </source>
</reference>
<feature type="compositionally biased region" description="Pro residues" evidence="2">
    <location>
        <begin position="190"/>
        <end position="200"/>
    </location>
</feature>
<feature type="non-terminal residue" evidence="3">
    <location>
        <position position="515"/>
    </location>
</feature>
<accession>A0A9P7K8F2</accession>
<evidence type="ECO:0000256" key="2">
    <source>
        <dbReference type="SAM" id="MobiDB-lite"/>
    </source>
</evidence>
<keyword evidence="4" id="KW-1185">Reference proteome</keyword>
<dbReference type="GO" id="GO:0003676">
    <property type="term" value="F:nucleic acid binding"/>
    <property type="evidence" value="ECO:0007669"/>
    <property type="project" value="InterPro"/>
</dbReference>
<sequence>MQRLEQAINTFAGRIQRLEGGTGGAPPNHQVPAGQTPQSYSPRTPAENCNFCGGTGHFMNGCPEVDQYLQEGRIRHNFDHKIVLPSGAFVPRNYEGVWLKDHVDAWHCQNPNNITTGWLSANANPQAGMMLEAYQLDCPVPQPGTLDVDGRISILERELLNLRRHREAFDGMEIQTKPVKHTYVPDAPRPDPPPHMPAAPIPSTLSATSPADTPPTTAAPPMLDKGKDQAVMLPANSRVASEPPAAPQPSQSSSSWSPQQPVAQPAPVPQPTPTLTHVPPIHPYSNIPNNRHVPPSTRNLAATDHRPDPAYRTEAPITDSVKSTELFDRCLGSMLMVSVGKLCSVAPGIHGKLREAVTPKRVVVAALGSIAEVDDKVCTTRIEELDALPMADDIHSNSMPPPGALITTNLVDSYYQNLRPGESPERVVVAKESHSLRSILMCVDAWEQVECIVDSGCQIIAMSEEVCHDLHIRYDPIVILNMQSANGSVDPSGLLASPSPSSGLRLVVHVQCVDT</sequence>
<dbReference type="InterPro" id="IPR036875">
    <property type="entry name" value="Znf_CCHC_sf"/>
</dbReference>
<feature type="region of interest" description="Disordered" evidence="2">
    <location>
        <begin position="181"/>
        <end position="224"/>
    </location>
</feature>
<feature type="compositionally biased region" description="Polar residues" evidence="2">
    <location>
        <begin position="33"/>
        <end position="42"/>
    </location>
</feature>
<feature type="region of interest" description="Disordered" evidence="2">
    <location>
        <begin position="17"/>
        <end position="42"/>
    </location>
</feature>
<dbReference type="EMBL" id="JABCKV010001776">
    <property type="protein sequence ID" value="KAG5639885.1"/>
    <property type="molecule type" value="Genomic_DNA"/>
</dbReference>
<dbReference type="OrthoDB" id="3048530at2759"/>
<dbReference type="Proteomes" id="UP000775547">
    <property type="component" value="Unassembled WGS sequence"/>
</dbReference>
<dbReference type="SUPFAM" id="SSF57756">
    <property type="entry name" value="Retrovirus zinc finger-like domains"/>
    <property type="match status" value="1"/>
</dbReference>
<evidence type="ECO:0000313" key="3">
    <source>
        <dbReference type="EMBL" id="KAG5639885.1"/>
    </source>
</evidence>
<dbReference type="GO" id="GO:0008270">
    <property type="term" value="F:zinc ion binding"/>
    <property type="evidence" value="ECO:0007669"/>
    <property type="project" value="InterPro"/>
</dbReference>
<gene>
    <name evidence="3" type="ORF">DXG03_002593</name>
</gene>
<dbReference type="GO" id="GO:0006397">
    <property type="term" value="P:mRNA processing"/>
    <property type="evidence" value="ECO:0007669"/>
    <property type="project" value="UniProtKB-KW"/>
</dbReference>
<evidence type="ECO:0000313" key="4">
    <source>
        <dbReference type="Proteomes" id="UP000775547"/>
    </source>
</evidence>
<organism evidence="3 4">
    <name type="scientific">Asterophora parasitica</name>
    <dbReference type="NCBI Taxonomy" id="117018"/>
    <lineage>
        <taxon>Eukaryota</taxon>
        <taxon>Fungi</taxon>
        <taxon>Dikarya</taxon>
        <taxon>Basidiomycota</taxon>
        <taxon>Agaricomycotina</taxon>
        <taxon>Agaricomycetes</taxon>
        <taxon>Agaricomycetidae</taxon>
        <taxon>Agaricales</taxon>
        <taxon>Tricholomatineae</taxon>
        <taxon>Lyophyllaceae</taxon>
        <taxon>Asterophora</taxon>
    </lineage>
</organism>
<feature type="compositionally biased region" description="Low complexity" evidence="2">
    <location>
        <begin position="239"/>
        <end position="263"/>
    </location>
</feature>
<comment type="caution">
    <text evidence="3">The sequence shown here is derived from an EMBL/GenBank/DDBJ whole genome shotgun (WGS) entry which is preliminary data.</text>
</comment>
<feature type="region of interest" description="Disordered" evidence="2">
    <location>
        <begin position="238"/>
        <end position="313"/>
    </location>
</feature>
<proteinExistence type="predicted"/>
<feature type="compositionally biased region" description="Low complexity" evidence="2">
    <location>
        <begin position="201"/>
        <end position="221"/>
    </location>
</feature>
<reference evidence="3" key="2">
    <citation type="submission" date="2021-10" db="EMBL/GenBank/DDBJ databases">
        <title>Phylogenomics reveals ancestral predisposition of the termite-cultivated fungus Termitomyces towards a domesticated lifestyle.</title>
        <authorList>
            <person name="Auxier B."/>
            <person name="Grum-Grzhimaylo A."/>
            <person name="Cardenas M.E."/>
            <person name="Lodge J.D."/>
            <person name="Laessoe T."/>
            <person name="Pedersen O."/>
            <person name="Smith M.E."/>
            <person name="Kuyper T.W."/>
            <person name="Franco-Molano E.A."/>
            <person name="Baroni T.J."/>
            <person name="Aanen D.K."/>
        </authorList>
    </citation>
    <scope>NUCLEOTIDE SEQUENCE</scope>
    <source>
        <strain evidence="3">AP01</strain>
        <tissue evidence="3">Mycelium</tissue>
    </source>
</reference>